<reference evidence="3" key="1">
    <citation type="submission" date="2021-01" db="EMBL/GenBank/DDBJ databases">
        <authorList>
            <person name="Corre E."/>
            <person name="Pelletier E."/>
            <person name="Niang G."/>
            <person name="Scheremetjew M."/>
            <person name="Finn R."/>
            <person name="Kale V."/>
            <person name="Holt S."/>
            <person name="Cochrane G."/>
            <person name="Meng A."/>
            <person name="Brown T."/>
            <person name="Cohen L."/>
        </authorList>
    </citation>
    <scope>NUCLEOTIDE SEQUENCE</scope>
    <source>
        <strain evidence="3">CCMP3278</strain>
    </source>
</reference>
<feature type="compositionally biased region" description="Low complexity" evidence="2">
    <location>
        <begin position="560"/>
        <end position="570"/>
    </location>
</feature>
<gene>
    <name evidence="3" type="ORF">TOLI1172_LOCUS1348</name>
</gene>
<sequence length="642" mass="72857">MSLYLYVSGYPGQHVYSSVLLKEYDCDSKRFYFGCRRNRRVSSYKSGLFDVNLIRFVSGKDDGESSRNGGAFESAWKSAELNLVQAAVRSDSRPTRVERERVVLDSIAEENIDAIDVREEDSKSNSFAYGFDTPFGTEDSEKEEESKSADVIASENKSSVRSQYFGFEDEQVSAESIRSSRSSQRSSLDERNEYLFAEPRKESVEKPVVKTSLNKLGRKKPIRAMDLIRSQERMEYLGREEARQQRARIREERNQMWEERNRLRKLRDEAWQSEQQARFEARKQLDQTYAELAEGETDKSFVKMKDLSKMVREEIRQQEQGPTKEQREQIANLQAEVAADSRKTNEDEEAMPVVKDPFFDESFNFGESRRAAMEADRLTYASFREGLEDAAQEELKKYEDGVAMYNGVVYLPNEKFPDYSKDGGGFFIGDMFDGSSRRQTYGSRGGDRGRSRGRDGFREGMRDRGRGGYQNAYGNRFGTPQGENSQPTASEAFDARAQQAHPRSNSEVEQLLDSLDPVDSDDSDFENEATFGDSARGGRTYRGGRGGGGYEGGFDRDRGNYAGYNRSRGNYRGGGYSENRGEGFRNFDQGRENYGGFNRGRSGGYRGRGGNNAGGYDSSRRGRGRFRSNSYADPDGIDPFAN</sequence>
<protein>
    <submittedName>
        <fullName evidence="3">Uncharacterized protein</fullName>
    </submittedName>
</protein>
<dbReference type="AlphaFoldDB" id="A0A7S1EQD4"/>
<accession>A0A7S1EQD4</accession>
<keyword evidence="1" id="KW-0175">Coiled coil</keyword>
<evidence type="ECO:0000256" key="1">
    <source>
        <dbReference type="SAM" id="Coils"/>
    </source>
</evidence>
<feature type="compositionally biased region" description="Low complexity" evidence="2">
    <location>
        <begin position="175"/>
        <end position="186"/>
    </location>
</feature>
<feature type="compositionally biased region" description="Acidic residues" evidence="2">
    <location>
        <begin position="516"/>
        <end position="527"/>
    </location>
</feature>
<feature type="compositionally biased region" description="Gly residues" evidence="2">
    <location>
        <begin position="597"/>
        <end position="613"/>
    </location>
</feature>
<feature type="region of interest" description="Disordered" evidence="2">
    <location>
        <begin position="175"/>
        <end position="194"/>
    </location>
</feature>
<proteinExistence type="predicted"/>
<feature type="coiled-coil region" evidence="1">
    <location>
        <begin position="239"/>
        <end position="269"/>
    </location>
</feature>
<evidence type="ECO:0000256" key="2">
    <source>
        <dbReference type="SAM" id="MobiDB-lite"/>
    </source>
</evidence>
<evidence type="ECO:0000313" key="3">
    <source>
        <dbReference type="EMBL" id="CAD8816960.1"/>
    </source>
</evidence>
<feature type="compositionally biased region" description="Basic and acidic residues" evidence="2">
    <location>
        <begin position="579"/>
        <end position="591"/>
    </location>
</feature>
<name>A0A7S1EQD4_9RHOD</name>
<feature type="region of interest" description="Disordered" evidence="2">
    <location>
        <begin position="128"/>
        <end position="154"/>
    </location>
</feature>
<feature type="region of interest" description="Disordered" evidence="2">
    <location>
        <begin position="437"/>
        <end position="642"/>
    </location>
</feature>
<organism evidence="3">
    <name type="scientific">Timspurckia oligopyrenoides</name>
    <dbReference type="NCBI Taxonomy" id="708627"/>
    <lineage>
        <taxon>Eukaryota</taxon>
        <taxon>Rhodophyta</taxon>
        <taxon>Bangiophyceae</taxon>
        <taxon>Porphyridiales</taxon>
        <taxon>Porphyridiaceae</taxon>
        <taxon>Timspurckia</taxon>
    </lineage>
</organism>
<dbReference type="EMBL" id="HBFP01001858">
    <property type="protein sequence ID" value="CAD8816960.1"/>
    <property type="molecule type" value="Transcribed_RNA"/>
</dbReference>
<feature type="compositionally biased region" description="Gly residues" evidence="2">
    <location>
        <begin position="540"/>
        <end position="552"/>
    </location>
</feature>
<feature type="compositionally biased region" description="Basic and acidic residues" evidence="2">
    <location>
        <begin position="445"/>
        <end position="466"/>
    </location>
</feature>